<comment type="caution">
    <text evidence="1">The sequence shown here is derived from an EMBL/GenBank/DDBJ whole genome shotgun (WGS) entry which is preliminary data.</text>
</comment>
<dbReference type="RefSeq" id="WP_346787586.1">
    <property type="nucleotide sequence ID" value="NZ_JAYFSJ010000002.1"/>
</dbReference>
<accession>A0ABV0CFI4</accession>
<reference evidence="1 2" key="1">
    <citation type="submission" date="2023-12" db="EMBL/GenBank/DDBJ databases">
        <title>Chromobacterium sp. strain TRC.1.1.SA producing antimicrobial pigment.</title>
        <authorList>
            <person name="Verma N."/>
            <person name="Choksket S."/>
            <person name="Pinnaka A.K."/>
            <person name="Korpole S."/>
        </authorList>
    </citation>
    <scope>NUCLEOTIDE SEQUENCE [LARGE SCALE GENOMIC DNA]</scope>
    <source>
        <strain evidence="1 2">TRC1.1.SA</strain>
    </source>
</reference>
<sequence length="121" mass="13396">MRDGSVEWCQWGSPGTSWTPNTPSGGLLRLEDVRAHKWARFHPKPVKVPASAFLLLNGDDSEAWLTIPPGFAIQGAAITSKELVGHRVEALPKVYIITTPATDDLAPRYERMPRLIRHSNA</sequence>
<evidence type="ECO:0000313" key="2">
    <source>
        <dbReference type="Proteomes" id="UP001405405"/>
    </source>
</evidence>
<proteinExistence type="predicted"/>
<gene>
    <name evidence="1" type="ORF">VA599_02680</name>
</gene>
<organism evidence="1 2">
    <name type="scientific">Chromobacterium indicum</name>
    <dbReference type="NCBI Taxonomy" id="3110228"/>
    <lineage>
        <taxon>Bacteria</taxon>
        <taxon>Pseudomonadati</taxon>
        <taxon>Pseudomonadota</taxon>
        <taxon>Betaproteobacteria</taxon>
        <taxon>Neisseriales</taxon>
        <taxon>Chromobacteriaceae</taxon>
        <taxon>Chromobacterium</taxon>
    </lineage>
</organism>
<evidence type="ECO:0000313" key="1">
    <source>
        <dbReference type="EMBL" id="MEN7429633.1"/>
    </source>
</evidence>
<protein>
    <submittedName>
        <fullName evidence="1">Uncharacterized protein</fullName>
    </submittedName>
</protein>
<dbReference type="Proteomes" id="UP001405405">
    <property type="component" value="Unassembled WGS sequence"/>
</dbReference>
<keyword evidence="2" id="KW-1185">Reference proteome</keyword>
<dbReference type="EMBL" id="JAYFSJ010000002">
    <property type="protein sequence ID" value="MEN7429633.1"/>
    <property type="molecule type" value="Genomic_DNA"/>
</dbReference>
<name>A0ABV0CFI4_9NEIS</name>